<feature type="region of interest" description="Disordered" evidence="1">
    <location>
        <begin position="897"/>
        <end position="922"/>
    </location>
</feature>
<organism evidence="3 4">
    <name type="scientific">Bionectria ochroleuca</name>
    <name type="common">Gliocladium roseum</name>
    <dbReference type="NCBI Taxonomy" id="29856"/>
    <lineage>
        <taxon>Eukaryota</taxon>
        <taxon>Fungi</taxon>
        <taxon>Dikarya</taxon>
        <taxon>Ascomycota</taxon>
        <taxon>Pezizomycotina</taxon>
        <taxon>Sordariomycetes</taxon>
        <taxon>Hypocreomycetidae</taxon>
        <taxon>Hypocreales</taxon>
        <taxon>Bionectriaceae</taxon>
        <taxon>Clonostachys</taxon>
    </lineage>
</organism>
<dbReference type="Proteomes" id="UP000766486">
    <property type="component" value="Unassembled WGS sequence"/>
</dbReference>
<name>A0ABY6U4C1_BIOOC</name>
<dbReference type="InterPro" id="IPR010730">
    <property type="entry name" value="HET"/>
</dbReference>
<comment type="caution">
    <text evidence="3">The sequence shown here is derived from an EMBL/GenBank/DDBJ whole genome shotgun (WGS) entry which is preliminary data.</text>
</comment>
<feature type="region of interest" description="Disordered" evidence="1">
    <location>
        <begin position="449"/>
        <end position="469"/>
    </location>
</feature>
<feature type="compositionally biased region" description="Polar residues" evidence="1">
    <location>
        <begin position="1035"/>
        <end position="1046"/>
    </location>
</feature>
<dbReference type="PANTHER" id="PTHR24148:SF73">
    <property type="entry name" value="HET DOMAIN PROTEIN (AFU_ORTHOLOGUE AFUA_8G01020)"/>
    <property type="match status" value="1"/>
</dbReference>
<accession>A0ABY6U4C1</accession>
<gene>
    <name evidence="3" type="ORF">CLO192961_LOCUS176432</name>
</gene>
<dbReference type="PANTHER" id="PTHR24148">
    <property type="entry name" value="ANKYRIN REPEAT DOMAIN-CONTAINING PROTEIN 39 HOMOLOG-RELATED"/>
    <property type="match status" value="1"/>
</dbReference>
<feature type="domain" description="Heterokaryon incompatibility" evidence="2">
    <location>
        <begin position="181"/>
        <end position="340"/>
    </location>
</feature>
<evidence type="ECO:0000256" key="1">
    <source>
        <dbReference type="SAM" id="MobiDB-lite"/>
    </source>
</evidence>
<dbReference type="InterPro" id="IPR052895">
    <property type="entry name" value="HetReg/Transcr_Mod"/>
</dbReference>
<feature type="compositionally biased region" description="Basic and acidic residues" evidence="1">
    <location>
        <begin position="400"/>
        <end position="418"/>
    </location>
</feature>
<protein>
    <recommendedName>
        <fullName evidence="2">Heterokaryon incompatibility domain-containing protein</fullName>
    </recommendedName>
</protein>
<feature type="compositionally biased region" description="Polar residues" evidence="1">
    <location>
        <begin position="997"/>
        <end position="1026"/>
    </location>
</feature>
<evidence type="ECO:0000259" key="2">
    <source>
        <dbReference type="Pfam" id="PF06985"/>
    </source>
</evidence>
<keyword evidence="4" id="KW-1185">Reference proteome</keyword>
<feature type="compositionally biased region" description="Polar residues" evidence="1">
    <location>
        <begin position="419"/>
        <end position="429"/>
    </location>
</feature>
<dbReference type="Pfam" id="PF06985">
    <property type="entry name" value="HET"/>
    <property type="match status" value="1"/>
</dbReference>
<evidence type="ECO:0000313" key="3">
    <source>
        <dbReference type="EMBL" id="VUC25826.1"/>
    </source>
</evidence>
<feature type="region of interest" description="Disordered" evidence="1">
    <location>
        <begin position="400"/>
        <end position="435"/>
    </location>
</feature>
<dbReference type="EMBL" id="CABFNS010000741">
    <property type="protein sequence ID" value="VUC25826.1"/>
    <property type="molecule type" value="Genomic_DNA"/>
</dbReference>
<proteinExistence type="predicted"/>
<feature type="region of interest" description="Disordered" evidence="1">
    <location>
        <begin position="997"/>
        <end position="1061"/>
    </location>
</feature>
<reference evidence="3 4" key="1">
    <citation type="submission" date="2019-06" db="EMBL/GenBank/DDBJ databases">
        <authorList>
            <person name="Broberg M."/>
        </authorList>
    </citation>
    <scope>NUCLEOTIDE SEQUENCE [LARGE SCALE GENOMIC DNA]</scope>
</reference>
<sequence length="1197" mass="136922">MRENEEETRTVWFGNDEPHITHGHPLLNPGEEYWMKWSEWESGMVRKFQSNQIYTFDKIISPALEEFFKVAAAKGFPDLEPLTLPQRPSDEATFEKKQEYLIEAFNQTLAIALHDKGPLPKKERHLTQSGLGQYRVLYQRTKLDKSPTTFRMLELLPAERPDEPLETRLFTADLDNLGCTYEGLSYTWGTVTHQRELLSIRVNGLVQRVAPNLYHALSSLRVFDRSRFLWVDSLCINQDDVRECSQQVALMAKIYANAERTVIFLGQGSAATDAFASFLALPICQELRCKDCGVDHSAGYWRQLPREACQEAGLNEQDVLDGFIDICSRPWWSRVWVLQEYSLSTADPLFYCGDKTILNKTLERKFNDMYDWVSHKKHHPQPIDGCVHFACNPGAAADKLRRERMHERAKISQDDVSRQAKSSQGSPSGSPAKLKEPVLSVKGDAESDFNNSEAALGSPNSHLHPSNDSVPFAPKLQVVDQTPWGSMWSSWGSLVMKARKVLERRSMCSRWTSPETFYRSFEAHCTNPRDVVFGVRELMDPGFRDMFRPDYSISVSRLYTRLSAYLLALENWTEMLWFFPYRLRNSPDTPSWVRDFSRVPKIKSGEKRPVEKDTTYRTYRSIPQVIDRVLFVNGWMLDEIVHVFVLPEDDPFGVLQQLWYFERAFGRPCYKLFDGTRRAVPKNQDVVGGMLRKTREISLYPSIGWAVAASNHLPHDLSIVHLIEELADLRGIPELWDSWKLTIDHYLDTWWEAGEAKDIRRQGLFKRTFALWHDILYDKWQDFVGISTFDLEGLRAQIRHRLSPTIPWKPPTVPGQLQPDSYTEDNIRCPRFYNAPMQWPNRYASILTAIEKGANGPVELRIRELLVIELAELVHDAAMHIVGGQTEVEYTNLGSSDERARMTTCERSKESEKGTTSSTGRKPISVINDFIMMPLPDDIASGRYDDGNDYWFSPQETSQEEQTTIRRFLNLRSKARNESAKGSKEAIDSHRSFAIQTRGSQGEDAQNQSELPSTLNPTLANSSQSKISEEPDSLSRVSTKSSNEGITNPPEHPQPDDHELPNTVWSRWRRVERRTGSEVHFLLKDVTDFLAGRELFVTRSRQVGLTGPGTHGVEDGDDVLLLRDMSLPIIGRLEPHQALGNPKKRRDEVPTRGMRREILGPCILRDLDPKGGDPEKVVFPNGFEPLSGLGIGILRFR</sequence>
<evidence type="ECO:0000313" key="4">
    <source>
        <dbReference type="Proteomes" id="UP000766486"/>
    </source>
</evidence>
<feature type="compositionally biased region" description="Basic and acidic residues" evidence="1">
    <location>
        <begin position="897"/>
        <end position="913"/>
    </location>
</feature>